<feature type="transmembrane region" description="Helical" evidence="5">
    <location>
        <begin position="20"/>
        <end position="37"/>
    </location>
</feature>
<proteinExistence type="predicted"/>
<name>A0A173WRW6_9FIRM</name>
<evidence type="ECO:0000313" key="8">
    <source>
        <dbReference type="EMBL" id="RGS76231.1"/>
    </source>
</evidence>
<reference evidence="14 15" key="2">
    <citation type="submission" date="2018-08" db="EMBL/GenBank/DDBJ databases">
        <title>A genome reference for cultivated species of the human gut microbiota.</title>
        <authorList>
            <person name="Zou Y."/>
            <person name="Xue W."/>
            <person name="Luo G."/>
        </authorList>
    </citation>
    <scope>NUCLEOTIDE SEQUENCE [LARGE SCALE GENOMIC DNA]</scope>
    <source>
        <strain evidence="8 17">AF21-24</strain>
        <strain evidence="12 18">AF39-4</strain>
        <strain evidence="11 15">AM18-2AC</strain>
        <strain evidence="10 16">AM22-9LB</strain>
        <strain evidence="9 19">AM29-25AC</strain>
        <strain evidence="7 14">OM06-11AA</strain>
    </source>
</reference>
<evidence type="ECO:0000313" key="6">
    <source>
        <dbReference type="EMBL" id="CUN41850.1"/>
    </source>
</evidence>
<dbReference type="EMBL" id="QSUB01000001">
    <property type="protein sequence ID" value="RGN07259.1"/>
    <property type="molecule type" value="Genomic_DNA"/>
</dbReference>
<feature type="transmembrane region" description="Helical" evidence="5">
    <location>
        <begin position="194"/>
        <end position="214"/>
    </location>
</feature>
<organism evidence="6 13">
    <name type="scientific">Blautia obeum</name>
    <dbReference type="NCBI Taxonomy" id="40520"/>
    <lineage>
        <taxon>Bacteria</taxon>
        <taxon>Bacillati</taxon>
        <taxon>Bacillota</taxon>
        <taxon>Clostridia</taxon>
        <taxon>Lachnospirales</taxon>
        <taxon>Lachnospiraceae</taxon>
        <taxon>Blautia</taxon>
    </lineage>
</organism>
<dbReference type="Gene3D" id="1.20.1540.10">
    <property type="entry name" value="Rhomboid-like"/>
    <property type="match status" value="1"/>
</dbReference>
<feature type="transmembrane region" description="Helical" evidence="5">
    <location>
        <begin position="70"/>
        <end position="88"/>
    </location>
</feature>
<evidence type="ECO:0000256" key="1">
    <source>
        <dbReference type="ARBA" id="ARBA00004141"/>
    </source>
</evidence>
<dbReference type="Proteomes" id="UP000284267">
    <property type="component" value="Unassembled WGS sequence"/>
</dbReference>
<dbReference type="Proteomes" id="UP000284242">
    <property type="component" value="Unassembled WGS sequence"/>
</dbReference>
<evidence type="ECO:0000313" key="14">
    <source>
        <dbReference type="Proteomes" id="UP000261222"/>
    </source>
</evidence>
<dbReference type="Proteomes" id="UP000284644">
    <property type="component" value="Unassembled WGS sequence"/>
</dbReference>
<evidence type="ECO:0000313" key="7">
    <source>
        <dbReference type="EMBL" id="RGN07259.1"/>
    </source>
</evidence>
<evidence type="ECO:0000256" key="5">
    <source>
        <dbReference type="SAM" id="Phobius"/>
    </source>
</evidence>
<dbReference type="Proteomes" id="UP000095409">
    <property type="component" value="Unassembled WGS sequence"/>
</dbReference>
<evidence type="ECO:0000256" key="4">
    <source>
        <dbReference type="ARBA" id="ARBA00023136"/>
    </source>
</evidence>
<evidence type="ECO:0000313" key="12">
    <source>
        <dbReference type="EMBL" id="RHK98096.1"/>
    </source>
</evidence>
<dbReference type="EMBL" id="QRJH01000001">
    <property type="protein sequence ID" value="RHH21192.1"/>
    <property type="molecule type" value="Genomic_DNA"/>
</dbReference>
<evidence type="ECO:0000313" key="9">
    <source>
        <dbReference type="EMBL" id="RHE14834.1"/>
    </source>
</evidence>
<feature type="transmembrane region" description="Helical" evidence="5">
    <location>
        <begin position="100"/>
        <end position="121"/>
    </location>
</feature>
<evidence type="ECO:0000313" key="17">
    <source>
        <dbReference type="Proteomes" id="UP000284242"/>
    </source>
</evidence>
<dbReference type="EMBL" id="QROE01000001">
    <property type="protein sequence ID" value="RHK98096.1"/>
    <property type="molecule type" value="Genomic_DNA"/>
</dbReference>
<dbReference type="Proteomes" id="UP000284220">
    <property type="component" value="Unassembled WGS sequence"/>
</dbReference>
<dbReference type="Proteomes" id="UP000261222">
    <property type="component" value="Unassembled WGS sequence"/>
</dbReference>
<dbReference type="AlphaFoldDB" id="A0A173WRW6"/>
<evidence type="ECO:0000256" key="3">
    <source>
        <dbReference type="ARBA" id="ARBA00022989"/>
    </source>
</evidence>
<dbReference type="EMBL" id="QSJW01000002">
    <property type="protein sequence ID" value="RHE14834.1"/>
    <property type="molecule type" value="Genomic_DNA"/>
</dbReference>
<keyword evidence="4 5" id="KW-0472">Membrane</keyword>
<dbReference type="EMBL" id="CYZD01000001">
    <property type="protein sequence ID" value="CUN41850.1"/>
    <property type="molecule type" value="Genomic_DNA"/>
</dbReference>
<evidence type="ECO:0008006" key="20">
    <source>
        <dbReference type="Google" id="ProtNLM"/>
    </source>
</evidence>
<evidence type="ECO:0000313" key="13">
    <source>
        <dbReference type="Proteomes" id="UP000095409"/>
    </source>
</evidence>
<dbReference type="EMBL" id="QRVV01000001">
    <property type="protein sequence ID" value="RGS76231.1"/>
    <property type="molecule type" value="Genomic_DNA"/>
</dbReference>
<keyword evidence="2 5" id="KW-0812">Transmembrane</keyword>
<keyword evidence="3 5" id="KW-1133">Transmembrane helix</keyword>
<evidence type="ECO:0000313" key="15">
    <source>
        <dbReference type="Proteomes" id="UP000284024"/>
    </source>
</evidence>
<sequence>MNWIDKLERKFGRHGGIQNLTVYIIICYVIGYLLTYMNPSLLNMMSLDVSKILQGQIWRLVTWVIYPPSTGNFLLFAISILFFYYPIGTSLERTWGSFRYTLYIFSGLLFVLIAAFITYFVTGGFVVIDGMTYMIGGSVFTTYYVSLSVFLAYAACYPDMQILLWFVIPIKMKWMAWVYGAIIVYNMISYVRVGLWVMAVPILASLLNFVLFFFSNRNMHRYNPKEVHRRREFKKAMAQSRVNPATGGITKHKCAICGRTEKDDPNLEFRFCSKCNGNYEYCQDHLFTHQHVK</sequence>
<evidence type="ECO:0000313" key="18">
    <source>
        <dbReference type="Proteomes" id="UP000284267"/>
    </source>
</evidence>
<evidence type="ECO:0000313" key="16">
    <source>
        <dbReference type="Proteomes" id="UP000284220"/>
    </source>
</evidence>
<dbReference type="SUPFAM" id="SSF144091">
    <property type="entry name" value="Rhomboid-like"/>
    <property type="match status" value="1"/>
</dbReference>
<evidence type="ECO:0000313" key="19">
    <source>
        <dbReference type="Proteomes" id="UP000284644"/>
    </source>
</evidence>
<comment type="subcellular location">
    <subcellularLocation>
        <location evidence="1">Membrane</location>
        <topology evidence="1">Multi-pass membrane protein</topology>
    </subcellularLocation>
</comment>
<dbReference type="InterPro" id="IPR035952">
    <property type="entry name" value="Rhomboid-like_sf"/>
</dbReference>
<dbReference type="GeneID" id="79804417"/>
<evidence type="ECO:0000313" key="11">
    <source>
        <dbReference type="EMBL" id="RHH21192.1"/>
    </source>
</evidence>
<dbReference type="RefSeq" id="WP_005425441.1">
    <property type="nucleotide sequence ID" value="NZ_CABJDZ010000001.1"/>
</dbReference>
<gene>
    <name evidence="12" type="ORF">DW040_01965</name>
    <name evidence="11" type="ORF">DW222_01790</name>
    <name evidence="10" type="ORF">DW272_01165</name>
    <name evidence="9" type="ORF">DW767_03365</name>
    <name evidence="8" type="ORF">DWX77_00555</name>
    <name evidence="7" type="ORF">DXB81_01640</name>
    <name evidence="6" type="ORF">ERS852394_00186</name>
</gene>
<evidence type="ECO:0000313" key="10">
    <source>
        <dbReference type="EMBL" id="RHG19844.1"/>
    </source>
</evidence>
<reference evidence="6 13" key="1">
    <citation type="submission" date="2015-09" db="EMBL/GenBank/DDBJ databases">
        <authorList>
            <consortium name="Pathogen Informatics"/>
        </authorList>
    </citation>
    <scope>NUCLEOTIDE SEQUENCE [LARGE SCALE GENOMIC DNA]</scope>
    <source>
        <strain evidence="6 13">2789STDY5608837</strain>
    </source>
</reference>
<dbReference type="GO" id="GO:0016020">
    <property type="term" value="C:membrane"/>
    <property type="evidence" value="ECO:0007669"/>
    <property type="project" value="UniProtKB-SubCell"/>
</dbReference>
<feature type="transmembrane region" description="Helical" evidence="5">
    <location>
        <begin position="162"/>
        <end position="188"/>
    </location>
</feature>
<dbReference type="EMBL" id="QRHZ01000001">
    <property type="protein sequence ID" value="RHG19844.1"/>
    <property type="molecule type" value="Genomic_DNA"/>
</dbReference>
<feature type="transmembrane region" description="Helical" evidence="5">
    <location>
        <begin position="133"/>
        <end position="155"/>
    </location>
</feature>
<evidence type="ECO:0000256" key="2">
    <source>
        <dbReference type="ARBA" id="ARBA00022692"/>
    </source>
</evidence>
<accession>A0A173WRW6</accession>
<protein>
    <recommendedName>
        <fullName evidence="20">Rhomboid family intramembrane serine protease</fullName>
    </recommendedName>
</protein>
<dbReference type="Proteomes" id="UP000284024">
    <property type="component" value="Unassembled WGS sequence"/>
</dbReference>